<dbReference type="PANTHER" id="PTHR39069">
    <property type="entry name" value="ECDYSONE-INDUCIBLE GENE E1, ISOFORM A"/>
    <property type="match status" value="1"/>
</dbReference>
<keyword evidence="1" id="KW-0732">Signal</keyword>
<gene>
    <name evidence="2" type="ORF">DMN91_001519</name>
</gene>
<name>A0A3L8DYR0_OOCBI</name>
<protein>
    <recommendedName>
        <fullName evidence="4">EB domain-containing protein</fullName>
    </recommendedName>
</protein>
<feature type="signal peptide" evidence="1">
    <location>
        <begin position="1"/>
        <end position="19"/>
    </location>
</feature>
<dbReference type="AlphaFoldDB" id="A0A3L8DYR0"/>
<dbReference type="EMBL" id="QOIP01000002">
    <property type="protein sequence ID" value="RLU25363.1"/>
    <property type="molecule type" value="Genomic_DNA"/>
</dbReference>
<accession>A0A3L8DYR0</accession>
<evidence type="ECO:0000313" key="2">
    <source>
        <dbReference type="EMBL" id="RLU25363.1"/>
    </source>
</evidence>
<reference evidence="2 3" key="1">
    <citation type="journal article" date="2018" name="Genome Res.">
        <title>The genomic architecture and molecular evolution of ant odorant receptors.</title>
        <authorList>
            <person name="McKenzie S.K."/>
            <person name="Kronauer D.J.C."/>
        </authorList>
    </citation>
    <scope>NUCLEOTIDE SEQUENCE [LARGE SCALE GENOMIC DNA]</scope>
    <source>
        <strain evidence="2">Clonal line C1</strain>
    </source>
</reference>
<evidence type="ECO:0000313" key="3">
    <source>
        <dbReference type="Proteomes" id="UP000279307"/>
    </source>
</evidence>
<dbReference type="OrthoDB" id="5912242at2759"/>
<feature type="chain" id="PRO_5018285719" description="EB domain-containing protein" evidence="1">
    <location>
        <begin position="20"/>
        <end position="183"/>
    </location>
</feature>
<evidence type="ECO:0008006" key="4">
    <source>
        <dbReference type="Google" id="ProtNLM"/>
    </source>
</evidence>
<comment type="caution">
    <text evidence="2">The sequence shown here is derived from an EMBL/GenBank/DDBJ whole genome shotgun (WGS) entry which is preliminary data.</text>
</comment>
<organism evidence="2 3">
    <name type="scientific">Ooceraea biroi</name>
    <name type="common">Clonal raider ant</name>
    <name type="synonym">Cerapachys biroi</name>
    <dbReference type="NCBI Taxonomy" id="2015173"/>
    <lineage>
        <taxon>Eukaryota</taxon>
        <taxon>Metazoa</taxon>
        <taxon>Ecdysozoa</taxon>
        <taxon>Arthropoda</taxon>
        <taxon>Hexapoda</taxon>
        <taxon>Insecta</taxon>
        <taxon>Pterygota</taxon>
        <taxon>Neoptera</taxon>
        <taxon>Endopterygota</taxon>
        <taxon>Hymenoptera</taxon>
        <taxon>Apocrita</taxon>
        <taxon>Aculeata</taxon>
        <taxon>Formicoidea</taxon>
        <taxon>Formicidae</taxon>
        <taxon>Dorylinae</taxon>
        <taxon>Ooceraea</taxon>
    </lineage>
</organism>
<dbReference type="Proteomes" id="UP000279307">
    <property type="component" value="Chromosome 2"/>
</dbReference>
<sequence length="183" mass="20448">METLVTLSAIVLMIVLVNGQKIEYGDPCMRNQDCLHIEGAVCTNDRKCRCEAETILNTNGTKCLAAAKKIRDECVDIAQCTTTFEHSACIDNMCQCEPDYHYENAMTRCFLNKALDDECANDYECYQAENYMNDSPTRPLKCEANKCTCADNYVRDNKECINSGKFIACGIPINDPFCDGVGL</sequence>
<evidence type="ECO:0000256" key="1">
    <source>
        <dbReference type="SAM" id="SignalP"/>
    </source>
</evidence>
<proteinExistence type="predicted"/>
<dbReference type="PANTHER" id="PTHR39069:SF8">
    <property type="entry name" value="FI17111P1"/>
    <property type="match status" value="1"/>
</dbReference>